<evidence type="ECO:0000313" key="4">
    <source>
        <dbReference type="Proteomes" id="UP000229329"/>
    </source>
</evidence>
<evidence type="ECO:0000313" key="3">
    <source>
        <dbReference type="EMBL" id="PJG84229.1"/>
    </source>
</evidence>
<evidence type="ECO:0000259" key="2">
    <source>
        <dbReference type="Pfam" id="PF21130"/>
    </source>
</evidence>
<dbReference type="Gene3D" id="2.40.30.160">
    <property type="match status" value="1"/>
</dbReference>
<reference evidence="3 4" key="1">
    <citation type="submission" date="2017-11" db="EMBL/GenBank/DDBJ databases">
        <title>Reclassification of Bisgaard taxon 7 as Conservatibacter flavescens gen. nov., sp. nov.</title>
        <authorList>
            <person name="Christensen H."/>
        </authorList>
    </citation>
    <scope>NUCLEOTIDE SEQUENCE [LARGE SCALE GENOMIC DNA]</scope>
    <source>
        <strain evidence="3 4">7_4</strain>
    </source>
</reference>
<dbReference type="OrthoDB" id="9796287at2"/>
<organism evidence="3 4">
    <name type="scientific">Conservatibacter flavescens</name>
    <dbReference type="NCBI Taxonomy" id="28161"/>
    <lineage>
        <taxon>Bacteria</taxon>
        <taxon>Pseudomonadati</taxon>
        <taxon>Pseudomonadota</taxon>
        <taxon>Gammaproteobacteria</taxon>
        <taxon>Pasteurellales</taxon>
        <taxon>Pasteurellaceae</taxon>
        <taxon>Conservatibacter</taxon>
    </lineage>
</organism>
<dbReference type="Pfam" id="PF01571">
    <property type="entry name" value="GCV_T"/>
    <property type="match status" value="1"/>
</dbReference>
<dbReference type="SUPFAM" id="SSF101790">
    <property type="entry name" value="Aminomethyltransferase beta-barrel domain"/>
    <property type="match status" value="1"/>
</dbReference>
<dbReference type="PANTHER" id="PTHR22602">
    <property type="entry name" value="TRANSFERASE CAF17, MITOCHONDRIAL-RELATED"/>
    <property type="match status" value="1"/>
</dbReference>
<accession>A0A2M8RZC4</accession>
<evidence type="ECO:0000259" key="1">
    <source>
        <dbReference type="Pfam" id="PF01571"/>
    </source>
</evidence>
<dbReference type="AlphaFoldDB" id="A0A2M8RZC4"/>
<dbReference type="EMBL" id="PHHA01000044">
    <property type="protein sequence ID" value="PJG84229.1"/>
    <property type="molecule type" value="Genomic_DNA"/>
</dbReference>
<dbReference type="InterPro" id="IPR017703">
    <property type="entry name" value="YgfZ/GCV_T_CS"/>
</dbReference>
<protein>
    <submittedName>
        <fullName evidence="3">Uncharacterized protein</fullName>
    </submittedName>
</protein>
<dbReference type="InterPro" id="IPR045179">
    <property type="entry name" value="YgfZ/GcvT"/>
</dbReference>
<comment type="caution">
    <text evidence="3">The sequence shown here is derived from an EMBL/GenBank/DDBJ whole genome shotgun (WGS) entry which is preliminary data.</text>
</comment>
<feature type="domain" description="tRNA-modifying protein YgfZ-like beta-barrel" evidence="2">
    <location>
        <begin position="208"/>
        <end position="274"/>
    </location>
</feature>
<dbReference type="GO" id="GO:0016226">
    <property type="term" value="P:iron-sulfur cluster assembly"/>
    <property type="evidence" value="ECO:0007669"/>
    <property type="project" value="TreeGrafter"/>
</dbReference>
<dbReference type="SUPFAM" id="SSF103025">
    <property type="entry name" value="Folate-binding domain"/>
    <property type="match status" value="1"/>
</dbReference>
<proteinExistence type="predicted"/>
<name>A0A2M8RZC4_9PAST</name>
<dbReference type="RefSeq" id="WP_100289862.1">
    <property type="nucleotide sequence ID" value="NZ_PHHA01000044.1"/>
</dbReference>
<dbReference type="NCBIfam" id="TIGR03317">
    <property type="entry name" value="ygfZ_signature"/>
    <property type="match status" value="1"/>
</dbReference>
<feature type="domain" description="GCVT N-terminal" evidence="1">
    <location>
        <begin position="13"/>
        <end position="103"/>
    </location>
</feature>
<dbReference type="InterPro" id="IPR029043">
    <property type="entry name" value="GcvT/YgfZ_C"/>
</dbReference>
<keyword evidence="4" id="KW-1185">Reference proteome</keyword>
<dbReference type="Gene3D" id="3.30.70.1400">
    <property type="entry name" value="Aminomethyltransferase beta-barrel domains"/>
    <property type="match status" value="1"/>
</dbReference>
<gene>
    <name evidence="3" type="ORF">CVP05_12355</name>
</gene>
<dbReference type="Pfam" id="PF21130">
    <property type="entry name" value="YgfZ_barrel"/>
    <property type="match status" value="1"/>
</dbReference>
<dbReference type="PIRSF" id="PIRSF006487">
    <property type="entry name" value="GcvT"/>
    <property type="match status" value="1"/>
</dbReference>
<dbReference type="InterPro" id="IPR048451">
    <property type="entry name" value="YgfZ_barrel"/>
</dbReference>
<sequence>MSGTLITAHLTQYALIEVAGEDAEKYLQGQLTCDVTKLPVGQSTLTANCDPKGKVVSLFRLIRVKETVFYLLMRKHFVENGLANLKKYAVFSKVTFTPIEKVWLVGVANDDTLYSDYFSVQYAPNRRIIIDTEQSNALGWAIELGDIGVAQEWDRLEIQDGIPVLAQQAFEFIPQALNLQHIEQAISFQKGCYIGQETVARAKYRGANKRAMYTLIGKTETMPTIGSELEMLLETNWRKTGSIISAVSMDGVLYVQAVLSNQLEASTQFRLPDDHTALCIQPLSYVLD</sequence>
<dbReference type="Proteomes" id="UP000229329">
    <property type="component" value="Unassembled WGS sequence"/>
</dbReference>
<dbReference type="InterPro" id="IPR006222">
    <property type="entry name" value="GCVT_N"/>
</dbReference>
<dbReference type="PANTHER" id="PTHR22602:SF0">
    <property type="entry name" value="TRANSFERASE CAF17, MITOCHONDRIAL-RELATED"/>
    <property type="match status" value="1"/>
</dbReference>